<evidence type="ECO:0000313" key="1">
    <source>
        <dbReference type="EMBL" id="EAN85843.1"/>
    </source>
</evidence>
<dbReference type="GeneID" id="3537970"/>
<dbReference type="AlphaFoldDB" id="Q4CZZ0"/>
<dbReference type="KEGG" id="tcr:510829.20"/>
<dbReference type="PaxDb" id="353153-Q4CZZ0"/>
<gene>
    <name evidence="1" type="ORF">Tc00.1047053510829.20</name>
</gene>
<comment type="caution">
    <text evidence="1">The sequence shown here is derived from an EMBL/GenBank/DDBJ whole genome shotgun (WGS) entry which is preliminary data.</text>
</comment>
<keyword evidence="2" id="KW-1185">Reference proteome</keyword>
<evidence type="ECO:0000313" key="2">
    <source>
        <dbReference type="Proteomes" id="UP000002296"/>
    </source>
</evidence>
<reference evidence="1 2" key="1">
    <citation type="journal article" date="2005" name="Science">
        <title>The genome sequence of Trypanosoma cruzi, etiologic agent of Chagas disease.</title>
        <authorList>
            <person name="El-Sayed N.M."/>
            <person name="Myler P.J."/>
            <person name="Bartholomeu D.C."/>
            <person name="Nilsson D."/>
            <person name="Aggarwal G."/>
            <person name="Tran A.N."/>
            <person name="Ghedin E."/>
            <person name="Worthey E.A."/>
            <person name="Delcher A.L."/>
            <person name="Blandin G."/>
            <person name="Westenberger S.J."/>
            <person name="Caler E."/>
            <person name="Cerqueira G.C."/>
            <person name="Branche C."/>
            <person name="Haas B."/>
            <person name="Anupama A."/>
            <person name="Arner E."/>
            <person name="Aslund L."/>
            <person name="Attipoe P."/>
            <person name="Bontempi E."/>
            <person name="Bringaud F."/>
            <person name="Burton P."/>
            <person name="Cadag E."/>
            <person name="Campbell D.A."/>
            <person name="Carrington M."/>
            <person name="Crabtree J."/>
            <person name="Darban H."/>
            <person name="da Silveira J.F."/>
            <person name="de Jong P."/>
            <person name="Edwards K."/>
            <person name="Englund P.T."/>
            <person name="Fazelina G."/>
            <person name="Feldblyum T."/>
            <person name="Ferella M."/>
            <person name="Frasch A.C."/>
            <person name="Gull K."/>
            <person name="Horn D."/>
            <person name="Hou L."/>
            <person name="Huang Y."/>
            <person name="Kindlund E."/>
            <person name="Klingbeil M."/>
            <person name="Kluge S."/>
            <person name="Koo H."/>
            <person name="Lacerda D."/>
            <person name="Levin M.J."/>
            <person name="Lorenzi H."/>
            <person name="Louie T."/>
            <person name="Machado C.R."/>
            <person name="McCulloch R."/>
            <person name="McKenna A."/>
            <person name="Mizuno Y."/>
            <person name="Mottram J.C."/>
            <person name="Nelson S."/>
            <person name="Ochaya S."/>
            <person name="Osoegawa K."/>
            <person name="Pai G."/>
            <person name="Parsons M."/>
            <person name="Pentony M."/>
            <person name="Pettersson U."/>
            <person name="Pop M."/>
            <person name="Ramirez J.L."/>
            <person name="Rinta J."/>
            <person name="Robertson L."/>
            <person name="Salzberg S.L."/>
            <person name="Sanchez D.O."/>
            <person name="Seyler A."/>
            <person name="Sharma R."/>
            <person name="Shetty J."/>
            <person name="Simpson A.J."/>
            <person name="Sisk E."/>
            <person name="Tammi M.T."/>
            <person name="Tarleton R."/>
            <person name="Teixeira S."/>
            <person name="Van Aken S."/>
            <person name="Vogt C."/>
            <person name="Ward P.N."/>
            <person name="Wickstead B."/>
            <person name="Wortman J."/>
            <person name="White O."/>
            <person name="Fraser C.M."/>
            <person name="Stuart K.D."/>
            <person name="Andersson B."/>
        </authorList>
    </citation>
    <scope>NUCLEOTIDE SEQUENCE [LARGE SCALE GENOMIC DNA]</scope>
    <source>
        <strain evidence="1 2">CL Brener</strain>
    </source>
</reference>
<dbReference type="Proteomes" id="UP000002296">
    <property type="component" value="Unassembled WGS sequence"/>
</dbReference>
<accession>Q4CZZ0</accession>
<dbReference type="InParanoid" id="Q4CZZ0"/>
<proteinExistence type="predicted"/>
<dbReference type="EMBL" id="AAHK01001338">
    <property type="protein sequence ID" value="EAN85843.1"/>
    <property type="molecule type" value="Genomic_DNA"/>
</dbReference>
<organism evidence="1 2">
    <name type="scientific">Trypanosoma cruzi (strain CL Brener)</name>
    <dbReference type="NCBI Taxonomy" id="353153"/>
    <lineage>
        <taxon>Eukaryota</taxon>
        <taxon>Discoba</taxon>
        <taxon>Euglenozoa</taxon>
        <taxon>Kinetoplastea</taxon>
        <taxon>Metakinetoplastina</taxon>
        <taxon>Trypanosomatida</taxon>
        <taxon>Trypanosomatidae</taxon>
        <taxon>Trypanosoma</taxon>
        <taxon>Schizotrypanum</taxon>
    </lineage>
</organism>
<dbReference type="RefSeq" id="XP_807694.1">
    <property type="nucleotide sequence ID" value="XM_802601.1"/>
</dbReference>
<name>Q4CZZ0_TRYCC</name>
<protein>
    <submittedName>
        <fullName evidence="1">Uncharacterized protein</fullName>
    </submittedName>
</protein>
<sequence>MTPSGSVVKLLGVKAAIPDQRLAVIHASRTTTRSFQSVRLRIHSSVPFFVEGRACFTTDRAAIFCNPRIIMSSGVGFISDTDRSVLECCCRVDGATSIAIKKAAQLSSFIGCSCVRQKVVNRPARDIPRSHVDGAHVCRAYSFALLI</sequence>